<feature type="transmembrane region" description="Helical" evidence="1">
    <location>
        <begin position="84"/>
        <end position="103"/>
    </location>
</feature>
<feature type="transmembrane region" description="Helical" evidence="1">
    <location>
        <begin position="161"/>
        <end position="182"/>
    </location>
</feature>
<dbReference type="Pfam" id="PF07344">
    <property type="entry name" value="Amastin"/>
    <property type="match status" value="1"/>
</dbReference>
<dbReference type="VEuPathDB" id="TriTrypDB:ADEAN_000316600"/>
<keyword evidence="3" id="KW-1185">Reference proteome</keyword>
<dbReference type="Proteomes" id="UP000515908">
    <property type="component" value="Chromosome 05"/>
</dbReference>
<keyword evidence="1" id="KW-1133">Transmembrane helix</keyword>
<sequence>MGCVANILFAILEFCAMALVTVGTPLDQLRTKSLDKQEVFNAKGCLNYWGYKTDCYGTKYEAKTSDNLFIGCDGRQSRFKAASACAIIAICCLAVGFVLAIITCSCSTCCPCCKYILMLLSIAGFVTAMIAWAIMLDAYLQKIGSGEVFCTKLKEGMNIGTGWVLTIVGSAVALVNAFVIFIPC</sequence>
<keyword evidence="1" id="KW-0812">Transmembrane</keyword>
<evidence type="ECO:0000313" key="3">
    <source>
        <dbReference type="Proteomes" id="UP000515908"/>
    </source>
</evidence>
<accession>A0A7G2C9I5</accession>
<dbReference type="AlphaFoldDB" id="A0A7G2C9I5"/>
<organism evidence="2 3">
    <name type="scientific">Angomonas deanei</name>
    <dbReference type="NCBI Taxonomy" id="59799"/>
    <lineage>
        <taxon>Eukaryota</taxon>
        <taxon>Discoba</taxon>
        <taxon>Euglenozoa</taxon>
        <taxon>Kinetoplastea</taxon>
        <taxon>Metakinetoplastina</taxon>
        <taxon>Trypanosomatida</taxon>
        <taxon>Trypanosomatidae</taxon>
        <taxon>Strigomonadinae</taxon>
        <taxon>Angomonas</taxon>
    </lineage>
</organism>
<dbReference type="InterPro" id="IPR009944">
    <property type="entry name" value="Amastin"/>
</dbReference>
<dbReference type="EMBL" id="LR877149">
    <property type="protein sequence ID" value="CAD2215711.1"/>
    <property type="molecule type" value="Genomic_DNA"/>
</dbReference>
<feature type="transmembrane region" description="Helical" evidence="1">
    <location>
        <begin position="6"/>
        <end position="26"/>
    </location>
</feature>
<proteinExistence type="predicted"/>
<dbReference type="PANTHER" id="PTHR33297">
    <property type="entry name" value="AMASTIN-LIKE SURFACE PROTEIN-LIKE PROTEIN-RELATED"/>
    <property type="match status" value="1"/>
</dbReference>
<evidence type="ECO:0000313" key="2">
    <source>
        <dbReference type="EMBL" id="CAD2215711.1"/>
    </source>
</evidence>
<reference evidence="2 3" key="1">
    <citation type="submission" date="2020-08" db="EMBL/GenBank/DDBJ databases">
        <authorList>
            <person name="Newling K."/>
            <person name="Davey J."/>
            <person name="Forrester S."/>
        </authorList>
    </citation>
    <scope>NUCLEOTIDE SEQUENCE [LARGE SCALE GENOMIC DNA]</scope>
    <source>
        <strain evidence="3">Crithidia deanei Carvalho (ATCC PRA-265)</strain>
    </source>
</reference>
<gene>
    <name evidence="2" type="ORF">ADEAN_000316600</name>
</gene>
<feature type="transmembrane region" description="Helical" evidence="1">
    <location>
        <begin position="115"/>
        <end position="140"/>
    </location>
</feature>
<evidence type="ECO:0000256" key="1">
    <source>
        <dbReference type="SAM" id="Phobius"/>
    </source>
</evidence>
<dbReference type="Gene3D" id="1.20.140.150">
    <property type="match status" value="1"/>
</dbReference>
<dbReference type="PANTHER" id="PTHR33297:SF4">
    <property type="entry name" value="AMASTIN"/>
    <property type="match status" value="1"/>
</dbReference>
<name>A0A7G2C9I5_9TRYP</name>
<protein>
    <submittedName>
        <fullName evidence="2">Amastin surface glycoprotein, putative</fullName>
    </submittedName>
</protein>
<keyword evidence="1" id="KW-0472">Membrane</keyword>